<dbReference type="InterPro" id="IPR005821">
    <property type="entry name" value="Ion_trans_dom"/>
</dbReference>
<dbReference type="PANTHER" id="PTHR47193:SF1">
    <property type="entry name" value="CATION CHANNEL SPERM-ASSOCIATED PROTEIN 1"/>
    <property type="match status" value="1"/>
</dbReference>
<evidence type="ECO:0000259" key="6">
    <source>
        <dbReference type="PROSITE" id="PS50222"/>
    </source>
</evidence>
<protein>
    <submittedName>
        <fullName evidence="7">Scn10a protein</fullName>
    </submittedName>
</protein>
<proteinExistence type="predicted"/>
<evidence type="ECO:0000313" key="7">
    <source>
        <dbReference type="EMBL" id="CAE7602254.1"/>
    </source>
</evidence>
<evidence type="ECO:0000313" key="8">
    <source>
        <dbReference type="Proteomes" id="UP000601435"/>
    </source>
</evidence>
<dbReference type="InterPro" id="IPR018247">
    <property type="entry name" value="EF_Hand_1_Ca_BS"/>
</dbReference>
<dbReference type="GO" id="GO:0005227">
    <property type="term" value="F:calcium-activated cation channel activity"/>
    <property type="evidence" value="ECO:0007669"/>
    <property type="project" value="InterPro"/>
</dbReference>
<dbReference type="InterPro" id="IPR002048">
    <property type="entry name" value="EF_hand_dom"/>
</dbReference>
<evidence type="ECO:0000256" key="4">
    <source>
        <dbReference type="ARBA" id="ARBA00023136"/>
    </source>
</evidence>
<dbReference type="GO" id="GO:0030317">
    <property type="term" value="P:flagellated sperm motility"/>
    <property type="evidence" value="ECO:0007669"/>
    <property type="project" value="InterPro"/>
</dbReference>
<dbReference type="OrthoDB" id="428521at2759"/>
<dbReference type="GO" id="GO:0005509">
    <property type="term" value="F:calcium ion binding"/>
    <property type="evidence" value="ECO:0007669"/>
    <property type="project" value="InterPro"/>
</dbReference>
<dbReference type="GO" id="GO:0036128">
    <property type="term" value="C:CatSper complex"/>
    <property type="evidence" value="ECO:0007669"/>
    <property type="project" value="InterPro"/>
</dbReference>
<feature type="transmembrane region" description="Helical" evidence="5">
    <location>
        <begin position="168"/>
        <end position="188"/>
    </location>
</feature>
<dbReference type="GO" id="GO:0005245">
    <property type="term" value="F:voltage-gated calcium channel activity"/>
    <property type="evidence" value="ECO:0007669"/>
    <property type="project" value="TreeGrafter"/>
</dbReference>
<comment type="subcellular location">
    <subcellularLocation>
        <location evidence="1">Membrane</location>
        <topology evidence="1">Multi-pass membrane protein</topology>
    </subcellularLocation>
</comment>
<dbReference type="PROSITE" id="PS50222">
    <property type="entry name" value="EF_HAND_2"/>
    <property type="match status" value="1"/>
</dbReference>
<dbReference type="Gene3D" id="1.10.287.70">
    <property type="match status" value="1"/>
</dbReference>
<feature type="transmembrane region" description="Helical" evidence="5">
    <location>
        <begin position="320"/>
        <end position="343"/>
    </location>
</feature>
<evidence type="ECO:0000256" key="3">
    <source>
        <dbReference type="ARBA" id="ARBA00022989"/>
    </source>
</evidence>
<organism evidence="7 8">
    <name type="scientific">Symbiodinium necroappetens</name>
    <dbReference type="NCBI Taxonomy" id="1628268"/>
    <lineage>
        <taxon>Eukaryota</taxon>
        <taxon>Sar</taxon>
        <taxon>Alveolata</taxon>
        <taxon>Dinophyceae</taxon>
        <taxon>Suessiales</taxon>
        <taxon>Symbiodiniaceae</taxon>
        <taxon>Symbiodinium</taxon>
    </lineage>
</organism>
<feature type="transmembrane region" description="Helical" evidence="5">
    <location>
        <begin position="240"/>
        <end position="258"/>
    </location>
</feature>
<keyword evidence="2 5" id="KW-0812">Transmembrane</keyword>
<dbReference type="PROSITE" id="PS00018">
    <property type="entry name" value="EF_HAND_1"/>
    <property type="match status" value="1"/>
</dbReference>
<dbReference type="Gene3D" id="1.20.120.350">
    <property type="entry name" value="Voltage-gated potassium channels. Chain C"/>
    <property type="match status" value="1"/>
</dbReference>
<dbReference type="Pfam" id="PF00520">
    <property type="entry name" value="Ion_trans"/>
    <property type="match status" value="1"/>
</dbReference>
<dbReference type="PANTHER" id="PTHR47193">
    <property type="entry name" value="CATION CHANNEL SPERM-ASSOCIATED PROTEIN 1"/>
    <property type="match status" value="1"/>
</dbReference>
<keyword evidence="3 5" id="KW-1133">Transmembrane helix</keyword>
<dbReference type="SUPFAM" id="SSF81324">
    <property type="entry name" value="Voltage-gated potassium channels"/>
    <property type="match status" value="1"/>
</dbReference>
<evidence type="ECO:0000256" key="1">
    <source>
        <dbReference type="ARBA" id="ARBA00004141"/>
    </source>
</evidence>
<dbReference type="Proteomes" id="UP000601435">
    <property type="component" value="Unassembled WGS sequence"/>
</dbReference>
<dbReference type="InterPro" id="IPR027359">
    <property type="entry name" value="Volt_channel_dom_sf"/>
</dbReference>
<dbReference type="InterPro" id="IPR028746">
    <property type="entry name" value="CatSper1"/>
</dbReference>
<evidence type="ECO:0000256" key="5">
    <source>
        <dbReference type="SAM" id="Phobius"/>
    </source>
</evidence>
<feature type="transmembrane region" description="Helical" evidence="5">
    <location>
        <begin position="208"/>
        <end position="228"/>
    </location>
</feature>
<name>A0A812V502_9DINO</name>
<keyword evidence="8" id="KW-1185">Reference proteome</keyword>
<evidence type="ECO:0000256" key="2">
    <source>
        <dbReference type="ARBA" id="ARBA00022692"/>
    </source>
</evidence>
<dbReference type="GO" id="GO:0060296">
    <property type="term" value="P:regulation of cilium beat frequency involved in ciliary motility"/>
    <property type="evidence" value="ECO:0007669"/>
    <property type="project" value="TreeGrafter"/>
</dbReference>
<accession>A0A812V502</accession>
<dbReference type="AlphaFoldDB" id="A0A812V502"/>
<gene>
    <name evidence="7" type="primary">Scn10a</name>
    <name evidence="7" type="ORF">SNEC2469_LOCUS17241</name>
</gene>
<sequence>MAGEDHASQFFQNVASLSEEYSRLRFENANLQHALAQLAGRESDAKDVEASALPPVLVSEVFHGTEDNNLFNERGLNEPQQAEQVVTETETAESYRIRFQQTDTLGSQDTRAASRVDWDAMPDTGLQGRHAVFSQGQRLKAAIAEDMVNDMRYDVKSMYKKSGCFQMIARHAFFENFTMLIIVIYALYMSFDTDLNGADLITETDPFFIVSEQIFCFYFSLELFIRFMAFERKCNCFKDAWFAFDFALVFMMVAETWVMNIVVLALAGSGGGTNIFGDASILRIARLLRLTRLLRMARLIRFFPELLIMVKAIWSAARSVGFTLILLGICLYVFAIAFKTALVGTAVGDRYFKHVPGAMHSLFLQGTLLDSVSDMLNMMIDTEEYLGLGLMYFFMIVSAITIMNMLIGVLCEVITAVADAEKEALQVSWTTEVLQTCLQLGADENNDGCIDLDEFQHMVSNARVRKVLREADVDLQDLVNFIDVLFENGEDGGYYDKVPFSQFMERLLKLRGSNTATVKDLVDIRKWMTREFTELKTQVQRTTSSRRTLPQRSSSAPYGNGLPFEFVMQV</sequence>
<dbReference type="EMBL" id="CAJNJA010028442">
    <property type="protein sequence ID" value="CAE7602254.1"/>
    <property type="molecule type" value="Genomic_DNA"/>
</dbReference>
<keyword evidence="4 5" id="KW-0472">Membrane</keyword>
<feature type="domain" description="EF-hand" evidence="6">
    <location>
        <begin position="443"/>
        <end position="465"/>
    </location>
</feature>
<comment type="caution">
    <text evidence="7">The sequence shown here is derived from an EMBL/GenBank/DDBJ whole genome shotgun (WGS) entry which is preliminary data.</text>
</comment>
<feature type="transmembrane region" description="Helical" evidence="5">
    <location>
        <begin position="385"/>
        <end position="407"/>
    </location>
</feature>
<dbReference type="GO" id="GO:0007283">
    <property type="term" value="P:spermatogenesis"/>
    <property type="evidence" value="ECO:0007669"/>
    <property type="project" value="TreeGrafter"/>
</dbReference>
<reference evidence="7" key="1">
    <citation type="submission" date="2021-02" db="EMBL/GenBank/DDBJ databases">
        <authorList>
            <person name="Dougan E. K."/>
            <person name="Rhodes N."/>
            <person name="Thang M."/>
            <person name="Chan C."/>
        </authorList>
    </citation>
    <scope>NUCLEOTIDE SEQUENCE</scope>
</reference>